<dbReference type="GO" id="GO:0005886">
    <property type="term" value="C:plasma membrane"/>
    <property type="evidence" value="ECO:0007669"/>
    <property type="project" value="UniProtKB-SubCell"/>
</dbReference>
<dbReference type="InterPro" id="IPR010817">
    <property type="entry name" value="HemY_N"/>
</dbReference>
<dbReference type="OrthoDB" id="9798343at2"/>
<comment type="function">
    <text evidence="1">Involved in a late step of protoheme IX synthesis.</text>
</comment>
<dbReference type="RefSeq" id="WP_127002949.1">
    <property type="nucleotide sequence ID" value="NZ_JBNPXW010000022.1"/>
</dbReference>
<dbReference type="InterPro" id="IPR005254">
    <property type="entry name" value="Heme_biosyn_assoc_TPR_pro"/>
</dbReference>
<reference evidence="12 13" key="1">
    <citation type="submission" date="2018-12" db="EMBL/GenBank/DDBJ databases">
        <authorList>
            <person name="Yang Y."/>
        </authorList>
    </citation>
    <scope>NUCLEOTIDE SEQUENCE [LARGE SCALE GENOMIC DNA]</scope>
    <source>
        <strain evidence="12 13">GSF71</strain>
    </source>
</reference>
<feature type="transmembrane region" description="Helical" evidence="10">
    <location>
        <begin position="40"/>
        <end position="62"/>
    </location>
</feature>
<name>A0A433J2G4_9PROT</name>
<comment type="caution">
    <text evidence="12">The sequence shown here is derived from an EMBL/GenBank/DDBJ whole genome shotgun (WGS) entry which is preliminary data.</text>
</comment>
<evidence type="ECO:0000313" key="13">
    <source>
        <dbReference type="Proteomes" id="UP000280346"/>
    </source>
</evidence>
<dbReference type="SUPFAM" id="SSF48452">
    <property type="entry name" value="TPR-like"/>
    <property type="match status" value="2"/>
</dbReference>
<evidence type="ECO:0000256" key="7">
    <source>
        <dbReference type="ARBA" id="ARBA00022989"/>
    </source>
</evidence>
<dbReference type="GO" id="GO:0006779">
    <property type="term" value="P:porphyrin-containing compound biosynthetic process"/>
    <property type="evidence" value="ECO:0007669"/>
    <property type="project" value="UniProtKB-KW"/>
</dbReference>
<evidence type="ECO:0000256" key="4">
    <source>
        <dbReference type="ARBA" id="ARBA00022475"/>
    </source>
</evidence>
<evidence type="ECO:0000256" key="8">
    <source>
        <dbReference type="ARBA" id="ARBA00023136"/>
    </source>
</evidence>
<gene>
    <name evidence="12" type="ORF">EJ913_24740</name>
</gene>
<proteinExistence type="predicted"/>
<evidence type="ECO:0000256" key="2">
    <source>
        <dbReference type="ARBA" id="ARBA00004429"/>
    </source>
</evidence>
<evidence type="ECO:0000259" key="11">
    <source>
        <dbReference type="Pfam" id="PF07219"/>
    </source>
</evidence>
<comment type="pathway">
    <text evidence="3">Porphyrin-containing compound metabolism; protoheme biosynthesis.</text>
</comment>
<dbReference type="GO" id="GO:0042168">
    <property type="term" value="P:heme metabolic process"/>
    <property type="evidence" value="ECO:0007669"/>
    <property type="project" value="InterPro"/>
</dbReference>
<feature type="transmembrane region" description="Helical" evidence="10">
    <location>
        <begin position="83"/>
        <end position="100"/>
    </location>
</feature>
<keyword evidence="13" id="KW-1185">Reference proteome</keyword>
<dbReference type="Gene3D" id="1.25.40.10">
    <property type="entry name" value="Tetratricopeptide repeat domain"/>
    <property type="match status" value="2"/>
</dbReference>
<dbReference type="Proteomes" id="UP000280346">
    <property type="component" value="Unassembled WGS sequence"/>
</dbReference>
<evidence type="ECO:0000256" key="1">
    <source>
        <dbReference type="ARBA" id="ARBA00002962"/>
    </source>
</evidence>
<protein>
    <submittedName>
        <fullName evidence="12">Heme biosynthesis protein HemY</fullName>
    </submittedName>
</protein>
<evidence type="ECO:0000256" key="6">
    <source>
        <dbReference type="ARBA" id="ARBA00022692"/>
    </source>
</evidence>
<dbReference type="InterPro" id="IPR011990">
    <property type="entry name" value="TPR-like_helical_dom_sf"/>
</dbReference>
<dbReference type="EMBL" id="RZIJ01000025">
    <property type="protein sequence ID" value="RUQ65884.1"/>
    <property type="molecule type" value="Genomic_DNA"/>
</dbReference>
<dbReference type="UniPathway" id="UPA00252"/>
<keyword evidence="5" id="KW-0997">Cell inner membrane</keyword>
<organism evidence="12 13">
    <name type="scientific">Azospirillum doebereinerae</name>
    <dbReference type="NCBI Taxonomy" id="92933"/>
    <lineage>
        <taxon>Bacteria</taxon>
        <taxon>Pseudomonadati</taxon>
        <taxon>Pseudomonadota</taxon>
        <taxon>Alphaproteobacteria</taxon>
        <taxon>Rhodospirillales</taxon>
        <taxon>Azospirillaceae</taxon>
        <taxon>Azospirillum</taxon>
    </lineage>
</organism>
<dbReference type="NCBIfam" id="TIGR00540">
    <property type="entry name" value="TPR_hemY_coli"/>
    <property type="match status" value="1"/>
</dbReference>
<keyword evidence="4" id="KW-1003">Cell membrane</keyword>
<accession>A0A433J2G4</accession>
<evidence type="ECO:0000256" key="3">
    <source>
        <dbReference type="ARBA" id="ARBA00004744"/>
    </source>
</evidence>
<keyword evidence="8 10" id="KW-0472">Membrane</keyword>
<dbReference type="Pfam" id="PF14559">
    <property type="entry name" value="TPR_19"/>
    <property type="match status" value="2"/>
</dbReference>
<sequence length="451" mass="49265">MIRALWFFLKLAVVIAAAIWLVEHPGSVRVNMLGYAIETSFTVALLIGLVALGVAALGYRLIRSVLRTPSRIRRHSRARKRERGYRALTQGMVAVAAGDAPTARKMARKADGLLNEPPLTMLLSAQAAQLQGDDRAANEYFTAMLERPETAFLGLRGLLTQAIKTGDRVEALQLARRARALQPNTPWLLATLYDLEARAGDWASAEGTLQQAIQAGAIPTEDGRRHRTVLLLERSFEAERRGRSDNALSHAQSAHDLSPGFVPAAARLARLMVAAGKQKAAAKVVERTWRQSPHPDLADAYREVLGSYDPLTRVKLFEKLLTQAPNHVESHIALARIALEAQLWGEARDHLNRALAIEPSRRLYRLFAELERSERHDEAAARDWMAKAAAAPADPAWTCAPCHAVSQAWGGLCGHCGAFDSLDWKAPTLAVSLMEPGHGHAHAAIAKSPVA</sequence>
<evidence type="ECO:0000256" key="10">
    <source>
        <dbReference type="SAM" id="Phobius"/>
    </source>
</evidence>
<dbReference type="PIRSF" id="PIRSF031802">
    <property type="entry name" value="UCP031802"/>
    <property type="match status" value="1"/>
</dbReference>
<evidence type="ECO:0000256" key="9">
    <source>
        <dbReference type="ARBA" id="ARBA00023244"/>
    </source>
</evidence>
<feature type="domain" description="HemY N-terminal" evidence="11">
    <location>
        <begin position="26"/>
        <end position="132"/>
    </location>
</feature>
<keyword evidence="6 10" id="KW-0812">Transmembrane</keyword>
<keyword evidence="7 10" id="KW-1133">Transmembrane helix</keyword>
<dbReference type="Pfam" id="PF07219">
    <property type="entry name" value="HemY_N"/>
    <property type="match status" value="1"/>
</dbReference>
<keyword evidence="9" id="KW-0627">Porphyrin biosynthesis</keyword>
<dbReference type="InterPro" id="IPR016982">
    <property type="entry name" value="Mms48"/>
</dbReference>
<evidence type="ECO:0000256" key="5">
    <source>
        <dbReference type="ARBA" id="ARBA00022519"/>
    </source>
</evidence>
<evidence type="ECO:0000313" key="12">
    <source>
        <dbReference type="EMBL" id="RUQ65884.1"/>
    </source>
</evidence>
<dbReference type="AlphaFoldDB" id="A0A433J2G4"/>
<comment type="subcellular location">
    <subcellularLocation>
        <location evidence="2">Cell inner membrane</location>
        <topology evidence="2">Multi-pass membrane protein</topology>
    </subcellularLocation>
</comment>